<dbReference type="EMBL" id="JAAVJH010000030">
    <property type="protein sequence ID" value="NJR80763.1"/>
    <property type="molecule type" value="Genomic_DNA"/>
</dbReference>
<dbReference type="RefSeq" id="WP_168136268.1">
    <property type="nucleotide sequence ID" value="NZ_JAAVJH010000030.1"/>
</dbReference>
<name>A0ABX1CVX9_9SPHN</name>
<evidence type="ECO:0000313" key="2">
    <source>
        <dbReference type="Proteomes" id="UP000732399"/>
    </source>
</evidence>
<organism evidence="1 2">
    <name type="scientific">Sphingomonas corticis</name>
    <dbReference type="NCBI Taxonomy" id="2722791"/>
    <lineage>
        <taxon>Bacteria</taxon>
        <taxon>Pseudomonadati</taxon>
        <taxon>Pseudomonadota</taxon>
        <taxon>Alphaproteobacteria</taxon>
        <taxon>Sphingomonadales</taxon>
        <taxon>Sphingomonadaceae</taxon>
        <taxon>Sphingomonas</taxon>
    </lineage>
</organism>
<evidence type="ECO:0000313" key="1">
    <source>
        <dbReference type="EMBL" id="NJR80763.1"/>
    </source>
</evidence>
<accession>A0ABX1CVX9</accession>
<gene>
    <name evidence="1" type="ORF">HBH26_19525</name>
</gene>
<protein>
    <recommendedName>
        <fullName evidence="3">XRE family transcriptional regulator</fullName>
    </recommendedName>
</protein>
<evidence type="ECO:0008006" key="3">
    <source>
        <dbReference type="Google" id="ProtNLM"/>
    </source>
</evidence>
<reference evidence="1 2" key="1">
    <citation type="submission" date="2020-03" db="EMBL/GenBank/DDBJ databases">
        <authorList>
            <person name="Wang L."/>
            <person name="He N."/>
            <person name="Li Y."/>
            <person name="Fang Y."/>
            <person name="Zhang F."/>
        </authorList>
    </citation>
    <scope>NUCLEOTIDE SEQUENCE [LARGE SCALE GENOMIC DNA]</scope>
    <source>
        <strain evidence="1 2">36D10-4-7</strain>
    </source>
</reference>
<sequence length="80" mass="9242">MRHEANMTDSIRATLRRRANERGISLSSLSRTIGRNAAYVQQFVERGTPRRLDDLDRLHIAMALNIDERELGARDPWRPA</sequence>
<keyword evidence="2" id="KW-1185">Reference proteome</keyword>
<comment type="caution">
    <text evidence="1">The sequence shown here is derived from an EMBL/GenBank/DDBJ whole genome shotgun (WGS) entry which is preliminary data.</text>
</comment>
<dbReference type="Proteomes" id="UP000732399">
    <property type="component" value="Unassembled WGS sequence"/>
</dbReference>
<proteinExistence type="predicted"/>